<evidence type="ECO:0000256" key="1">
    <source>
        <dbReference type="SAM" id="MobiDB-lite"/>
    </source>
</evidence>
<comment type="caution">
    <text evidence="3">The sequence shown here is derived from an EMBL/GenBank/DDBJ whole genome shotgun (WGS) entry which is preliminary data.</text>
</comment>
<evidence type="ECO:0000313" key="3">
    <source>
        <dbReference type="EMBL" id="KAF7827810.1"/>
    </source>
</evidence>
<feature type="region of interest" description="Disordered" evidence="1">
    <location>
        <begin position="89"/>
        <end position="118"/>
    </location>
</feature>
<proteinExistence type="predicted"/>
<dbReference type="PANTHER" id="PTHR33143">
    <property type="entry name" value="F16F4.1 PROTEIN-RELATED"/>
    <property type="match status" value="1"/>
</dbReference>
<reference evidence="3" key="1">
    <citation type="submission" date="2020-09" db="EMBL/GenBank/DDBJ databases">
        <title>Genome-Enabled Discovery of Anthraquinone Biosynthesis in Senna tora.</title>
        <authorList>
            <person name="Kang S.-H."/>
            <person name="Pandey R.P."/>
            <person name="Lee C.-M."/>
            <person name="Sim J.-S."/>
            <person name="Jeong J.-T."/>
            <person name="Choi B.-S."/>
            <person name="Jung M."/>
            <person name="Ginzburg D."/>
            <person name="Zhao K."/>
            <person name="Won S.Y."/>
            <person name="Oh T.-J."/>
            <person name="Yu Y."/>
            <person name="Kim N.-H."/>
            <person name="Lee O.R."/>
            <person name="Lee T.-H."/>
            <person name="Bashyal P."/>
            <person name="Kim T.-S."/>
            <person name="Lee W.-H."/>
            <person name="Kawkins C."/>
            <person name="Kim C.-K."/>
            <person name="Kim J.S."/>
            <person name="Ahn B.O."/>
            <person name="Rhee S.Y."/>
            <person name="Sohng J.K."/>
        </authorList>
    </citation>
    <scope>NUCLEOTIDE SEQUENCE</scope>
    <source>
        <tissue evidence="3">Leaf</tissue>
    </source>
</reference>
<dbReference type="Proteomes" id="UP000634136">
    <property type="component" value="Unassembled WGS sequence"/>
</dbReference>
<accession>A0A834WLL0</accession>
<dbReference type="EMBL" id="JAAIUW010000006">
    <property type="protein sequence ID" value="KAF7827810.1"/>
    <property type="molecule type" value="Genomic_DNA"/>
</dbReference>
<protein>
    <submittedName>
        <fullName evidence="3">VQ motif-containing protein 8, chloroplastic</fullName>
    </submittedName>
</protein>
<evidence type="ECO:0000313" key="4">
    <source>
        <dbReference type="Proteomes" id="UP000634136"/>
    </source>
</evidence>
<dbReference type="PANTHER" id="PTHR33143:SF63">
    <property type="entry name" value="F16F4.1 PROTEIN"/>
    <property type="match status" value="1"/>
</dbReference>
<feature type="domain" description="VQ" evidence="2">
    <location>
        <begin position="48"/>
        <end position="74"/>
    </location>
</feature>
<gene>
    <name evidence="3" type="ORF">G2W53_018974</name>
</gene>
<organism evidence="3 4">
    <name type="scientific">Senna tora</name>
    <dbReference type="NCBI Taxonomy" id="362788"/>
    <lineage>
        <taxon>Eukaryota</taxon>
        <taxon>Viridiplantae</taxon>
        <taxon>Streptophyta</taxon>
        <taxon>Embryophyta</taxon>
        <taxon>Tracheophyta</taxon>
        <taxon>Spermatophyta</taxon>
        <taxon>Magnoliopsida</taxon>
        <taxon>eudicotyledons</taxon>
        <taxon>Gunneridae</taxon>
        <taxon>Pentapetalae</taxon>
        <taxon>rosids</taxon>
        <taxon>fabids</taxon>
        <taxon>Fabales</taxon>
        <taxon>Fabaceae</taxon>
        <taxon>Caesalpinioideae</taxon>
        <taxon>Cassia clade</taxon>
        <taxon>Senna</taxon>
    </lineage>
</organism>
<dbReference type="GO" id="GO:0005634">
    <property type="term" value="C:nucleus"/>
    <property type="evidence" value="ECO:0007669"/>
    <property type="project" value="TreeGrafter"/>
</dbReference>
<dbReference type="InterPro" id="IPR039607">
    <property type="entry name" value="VQ_8/17/18/20/21/25"/>
</dbReference>
<name>A0A834WLL0_9FABA</name>
<dbReference type="InterPro" id="IPR008889">
    <property type="entry name" value="VQ"/>
</dbReference>
<dbReference type="OrthoDB" id="1917757at2759"/>
<feature type="region of interest" description="Disordered" evidence="1">
    <location>
        <begin position="1"/>
        <end position="25"/>
    </location>
</feature>
<keyword evidence="4" id="KW-1185">Reference proteome</keyword>
<evidence type="ECO:0000259" key="2">
    <source>
        <dbReference type="Pfam" id="PF05678"/>
    </source>
</evidence>
<sequence length="162" mass="17322">MKPRPESSINGPRPSPLNIMNADSRPIKKQPHGVVSVAAVRKPIIIYTHSPKVIHTKAQDFMALVQSLTGMPPPRHPHRQPSRNDAVLSNIKEENSNSTTTTTTTGGGGGSVEDGGNEITSLALGKGSVYKYNSSDSSSPFGFLGSLISPSALEFIRDLPEY</sequence>
<dbReference type="AlphaFoldDB" id="A0A834WLL0"/>
<dbReference type="Pfam" id="PF05678">
    <property type="entry name" value="VQ"/>
    <property type="match status" value="1"/>
</dbReference>